<dbReference type="Proteomes" id="UP000009881">
    <property type="component" value="Unassembled WGS sequence"/>
</dbReference>
<comment type="function">
    <text evidence="9">Involved in pyrimidine base degradation. Catalyzes physiologically the reduction of uracil to 5,6-dihydrouracil (DHU) by using NADH as a specific cosubstrate. It also catalyzes the reverse reaction and the reduction of thymine to 5,6-dihydrothymine (DHT).</text>
</comment>
<dbReference type="SUPFAM" id="SSF46548">
    <property type="entry name" value="alpha-helical ferredoxin"/>
    <property type="match status" value="1"/>
</dbReference>
<dbReference type="PRINTS" id="PR00469">
    <property type="entry name" value="PNDRDTASEII"/>
</dbReference>
<dbReference type="RefSeq" id="WP_009541208.1">
    <property type="nucleotide sequence ID" value="NZ_ANHY01000013.1"/>
</dbReference>
<dbReference type="EC" id="1.3.1.1" evidence="11"/>
<gene>
    <name evidence="13" type="ORF">C882_0550</name>
</gene>
<accession>K9HFN7</accession>
<dbReference type="InterPro" id="IPR036188">
    <property type="entry name" value="FAD/NAD-bd_sf"/>
</dbReference>
<dbReference type="PATRIC" id="fig|1238182.3.peg.2765"/>
<evidence type="ECO:0000256" key="1">
    <source>
        <dbReference type="ARBA" id="ARBA00001917"/>
    </source>
</evidence>
<evidence type="ECO:0000313" key="13">
    <source>
        <dbReference type="EMBL" id="EKV29243.1"/>
    </source>
</evidence>
<comment type="caution">
    <text evidence="13">The sequence shown here is derived from an EMBL/GenBank/DDBJ whole genome shotgun (WGS) entry which is preliminary data.</text>
</comment>
<dbReference type="SUPFAM" id="SSF51971">
    <property type="entry name" value="Nucleotide-binding domain"/>
    <property type="match status" value="2"/>
</dbReference>
<comment type="catalytic activity">
    <reaction evidence="8">
        <text>5,6-dihydrouracil + NAD(+) = uracil + NADH + H(+)</text>
        <dbReference type="Rhea" id="RHEA:20189"/>
        <dbReference type="ChEBI" id="CHEBI:15378"/>
        <dbReference type="ChEBI" id="CHEBI:15901"/>
        <dbReference type="ChEBI" id="CHEBI:17568"/>
        <dbReference type="ChEBI" id="CHEBI:57540"/>
        <dbReference type="ChEBI" id="CHEBI:57945"/>
        <dbReference type="EC" id="1.3.1.1"/>
    </reaction>
</comment>
<protein>
    <recommendedName>
        <fullName evidence="11">dihydrouracil dehydrogenase (NAD(+))</fullName>
        <ecNumber evidence="11">1.3.1.1</ecNumber>
    </recommendedName>
    <alternativeName>
        <fullName evidence="6">Dihydrothymine dehydrogenase</fullName>
    </alternativeName>
    <alternativeName>
        <fullName evidence="5">Dihydrouracil dehydrogenase</fullName>
    </alternativeName>
</protein>
<comment type="catalytic activity">
    <reaction evidence="7">
        <text>5,6-dihydrothymine + NAD(+) = thymine + NADH + H(+)</text>
        <dbReference type="Rhea" id="RHEA:28791"/>
        <dbReference type="ChEBI" id="CHEBI:15378"/>
        <dbReference type="ChEBI" id="CHEBI:17821"/>
        <dbReference type="ChEBI" id="CHEBI:27468"/>
        <dbReference type="ChEBI" id="CHEBI:57540"/>
        <dbReference type="ChEBI" id="CHEBI:57945"/>
        <dbReference type="EC" id="1.3.1.1"/>
    </reaction>
</comment>
<comment type="subunit">
    <text evidence="10">Heterotetramer of 2 PreA and 2 PreT subunits.</text>
</comment>
<keyword evidence="14" id="KW-1185">Reference proteome</keyword>
<dbReference type="eggNOG" id="COG0493">
    <property type="taxonomic scope" value="Bacteria"/>
</dbReference>
<dbReference type="PANTHER" id="PTHR43073:SF2">
    <property type="entry name" value="DIHYDROPYRIMIDINE DEHYDROGENASE [NADP(+)]"/>
    <property type="match status" value="1"/>
</dbReference>
<evidence type="ECO:0000256" key="6">
    <source>
        <dbReference type="ARBA" id="ARBA00032722"/>
    </source>
</evidence>
<dbReference type="EMBL" id="ANHY01000013">
    <property type="protein sequence ID" value="EKV29243.1"/>
    <property type="molecule type" value="Genomic_DNA"/>
</dbReference>
<evidence type="ECO:0000256" key="4">
    <source>
        <dbReference type="ARBA" id="ARBA00023002"/>
    </source>
</evidence>
<dbReference type="InterPro" id="IPR023753">
    <property type="entry name" value="FAD/NAD-binding_dom"/>
</dbReference>
<sequence length="466" mass="48561">MGDIKAGRLDAAALADNFADAHPPLDDKNAVIEASRCYYCYDAPCIKACPTGIDIPSFIKKITTGNLKGSAADILSANIMGGMCARVCPTEILCEDKCVRNAEGHKPVEIGNLQRYATDKLFAAGTQLFERDAPTGKRIAVVGGGPAGLSCAHRLAVLGHDVTVFEAREKLGGLNEYGIAAYKTVDDYAAREVDYILSIGGITVQTGKALGRDFSLADLRAQYDAVFLGLGLGAVNALRCDGEDLNGVYNAVDFIADIRQAQDLSALPVGRRVVVIGGGNTAVDAAVQTRKLGAEDVTLVYRRGKNTMSATWVEQEFAQVNGVTVKHWLAPKRVIAEDGTVTGVEFAYTATGPDGKLTETGETAVIPCDTVLKAIGQMFVPATISDDGAAVLDLDGGRIAVDETRRTSVDGVWAGGDCVAGGQDLTVQGVEDGKIAAHAIDAWLRAGIATGTAAEPGAGATASQPA</sequence>
<comment type="cofactor">
    <cofactor evidence="1">
        <name>FMN</name>
        <dbReference type="ChEBI" id="CHEBI:58210"/>
    </cofactor>
</comment>
<dbReference type="Pfam" id="PF07992">
    <property type="entry name" value="Pyr_redox_2"/>
    <property type="match status" value="1"/>
</dbReference>
<evidence type="ECO:0000256" key="10">
    <source>
        <dbReference type="ARBA" id="ARBA00049714"/>
    </source>
</evidence>
<dbReference type="PRINTS" id="PR00368">
    <property type="entry name" value="FADPNR"/>
</dbReference>
<keyword evidence="3" id="KW-0288">FMN</keyword>
<dbReference type="InterPro" id="IPR009051">
    <property type="entry name" value="Helical_ferredxn"/>
</dbReference>
<evidence type="ECO:0000256" key="7">
    <source>
        <dbReference type="ARBA" id="ARBA00047685"/>
    </source>
</evidence>
<dbReference type="InterPro" id="IPR028261">
    <property type="entry name" value="DPD_II"/>
</dbReference>
<keyword evidence="4" id="KW-0560">Oxidoreductase</keyword>
<evidence type="ECO:0000259" key="12">
    <source>
        <dbReference type="PROSITE" id="PS51379"/>
    </source>
</evidence>
<evidence type="ECO:0000256" key="9">
    <source>
        <dbReference type="ARBA" id="ARBA00049578"/>
    </source>
</evidence>
<evidence type="ECO:0000256" key="11">
    <source>
        <dbReference type="ARBA" id="ARBA00049728"/>
    </source>
</evidence>
<name>K9HFN7_9PROT</name>
<dbReference type="InterPro" id="IPR017896">
    <property type="entry name" value="4Fe4S_Fe-S-bd"/>
</dbReference>
<dbReference type="PANTHER" id="PTHR43073">
    <property type="entry name" value="DIHYDROPYRIMIDINE DEHYDROGENASE [NADP(+)]"/>
    <property type="match status" value="1"/>
</dbReference>
<dbReference type="GO" id="GO:0051536">
    <property type="term" value="F:iron-sulfur cluster binding"/>
    <property type="evidence" value="ECO:0007669"/>
    <property type="project" value="InterPro"/>
</dbReference>
<dbReference type="GO" id="GO:0004159">
    <property type="term" value="F:dihydropyrimidine dehydrogenase (NAD+) activity"/>
    <property type="evidence" value="ECO:0007669"/>
    <property type="project" value="UniProtKB-EC"/>
</dbReference>
<feature type="domain" description="4Fe-4S ferredoxin-type" evidence="12">
    <location>
        <begin position="28"/>
        <end position="61"/>
    </location>
</feature>
<evidence type="ECO:0000256" key="3">
    <source>
        <dbReference type="ARBA" id="ARBA00022643"/>
    </source>
</evidence>
<organism evidence="13 14">
    <name type="scientific">Caenispirillum salinarum AK4</name>
    <dbReference type="NCBI Taxonomy" id="1238182"/>
    <lineage>
        <taxon>Bacteria</taxon>
        <taxon>Pseudomonadati</taxon>
        <taxon>Pseudomonadota</taxon>
        <taxon>Alphaproteobacteria</taxon>
        <taxon>Rhodospirillales</taxon>
        <taxon>Novispirillaceae</taxon>
        <taxon>Caenispirillum</taxon>
    </lineage>
</organism>
<dbReference type="Gene3D" id="3.50.50.60">
    <property type="entry name" value="FAD/NAD(P)-binding domain"/>
    <property type="match status" value="2"/>
</dbReference>
<dbReference type="Pfam" id="PF14691">
    <property type="entry name" value="Fer4_20"/>
    <property type="match status" value="1"/>
</dbReference>
<dbReference type="PROSITE" id="PS51379">
    <property type="entry name" value="4FE4S_FER_2"/>
    <property type="match status" value="1"/>
</dbReference>
<keyword evidence="2" id="KW-0285">Flavoprotein</keyword>
<evidence type="ECO:0000256" key="2">
    <source>
        <dbReference type="ARBA" id="ARBA00022630"/>
    </source>
</evidence>
<dbReference type="STRING" id="1238182.C882_0550"/>
<dbReference type="Gene3D" id="1.10.1060.10">
    <property type="entry name" value="Alpha-helical ferredoxin"/>
    <property type="match status" value="1"/>
</dbReference>
<evidence type="ECO:0000256" key="5">
    <source>
        <dbReference type="ARBA" id="ARBA00030119"/>
    </source>
</evidence>
<evidence type="ECO:0000256" key="8">
    <source>
        <dbReference type="ARBA" id="ARBA00048792"/>
    </source>
</evidence>
<proteinExistence type="predicted"/>
<reference evidence="13 14" key="1">
    <citation type="journal article" date="2013" name="Genome Announc.">
        <title>Draft Genome Sequence of an Alphaproteobacterium, Caenispirillum salinarum AK4(T), Isolated from a Solar Saltern.</title>
        <authorList>
            <person name="Khatri I."/>
            <person name="Singh A."/>
            <person name="Korpole S."/>
            <person name="Pinnaka A.K."/>
            <person name="Subramanian S."/>
        </authorList>
    </citation>
    <scope>NUCLEOTIDE SEQUENCE [LARGE SCALE GENOMIC DNA]</scope>
    <source>
        <strain evidence="13 14">AK4</strain>
    </source>
</reference>
<dbReference type="AlphaFoldDB" id="K9HFN7"/>
<evidence type="ECO:0000313" key="14">
    <source>
        <dbReference type="Proteomes" id="UP000009881"/>
    </source>
</evidence>